<sequence length="267" mass="29405">MSRSMATTGVEDVAGLALVRRLEAVGFRAWPAASVHYDGSWAVRLTAGHPSKRLNSVNPLDPADHRDIGSRIDRAAKRFGAYGRPLVFRLSPLAPLQLSAHFDAHGWRRFDETKVMVAQLQDIDLDSGIDQIPLRDIGRYVDASLRIRGEGTERKAGLSEVMESIRPPSGMFVIEDKDGPVASALCVHDNDLAGLLDVAVRPDQQGKGYARSIVRASLRWAASQGAQRAWLQVTSSNKPAVGLYSRLGFETVYTYAYRQKGERPDHD</sequence>
<dbReference type="AlphaFoldDB" id="A0A4R0P9V5"/>
<dbReference type="PANTHER" id="PTHR43420">
    <property type="entry name" value="ACETYLTRANSFERASE"/>
    <property type="match status" value="1"/>
</dbReference>
<dbReference type="PANTHER" id="PTHR43420:SF44">
    <property type="entry name" value="ACETYLTRANSFERASE YPEA"/>
    <property type="match status" value="1"/>
</dbReference>
<dbReference type="SUPFAM" id="SSF55729">
    <property type="entry name" value="Acyl-CoA N-acyltransferases (Nat)"/>
    <property type="match status" value="1"/>
</dbReference>
<dbReference type="Pfam" id="PF00583">
    <property type="entry name" value="Acetyltransf_1"/>
    <property type="match status" value="1"/>
</dbReference>
<name>A0A4R0P9V5_9HYPH</name>
<feature type="domain" description="N-acetyltransferase" evidence="3">
    <location>
        <begin position="132"/>
        <end position="267"/>
    </location>
</feature>
<dbReference type="CDD" id="cd04301">
    <property type="entry name" value="NAT_SF"/>
    <property type="match status" value="1"/>
</dbReference>
<accession>A0A4R0P9V5</accession>
<comment type="caution">
    <text evidence="4">The sequence shown here is derived from an EMBL/GenBank/DDBJ whole genome shotgun (WGS) entry which is preliminary data.</text>
</comment>
<keyword evidence="2" id="KW-0012">Acyltransferase</keyword>
<dbReference type="EMBL" id="SJST01000004">
    <property type="protein sequence ID" value="TCD13715.1"/>
    <property type="molecule type" value="Genomic_DNA"/>
</dbReference>
<protein>
    <submittedName>
        <fullName evidence="4">GNAT family N-acetyltransferase</fullName>
    </submittedName>
</protein>
<evidence type="ECO:0000259" key="3">
    <source>
        <dbReference type="PROSITE" id="PS51186"/>
    </source>
</evidence>
<reference evidence="4 5" key="1">
    <citation type="journal article" date="2015" name="Antonie Van Leeuwenhoek">
        <title>Oricola cellulosilytica gen. nov., sp. nov., a cellulose-degrading bacterium of the family Phyllobacteriaceae isolated from surface seashore water, and emended descriptions of Mesorhizobium loti and Phyllobacterium myrsinacearum.</title>
        <authorList>
            <person name="Hameed A."/>
            <person name="Shahina M."/>
            <person name="Lai W.A."/>
            <person name="Lin S.Y."/>
            <person name="Young L.S."/>
            <person name="Liu Y.C."/>
            <person name="Hsu Y.H."/>
            <person name="Young C.C."/>
        </authorList>
    </citation>
    <scope>NUCLEOTIDE SEQUENCE [LARGE SCALE GENOMIC DNA]</scope>
    <source>
        <strain evidence="4 5">KCTC 52183</strain>
    </source>
</reference>
<dbReference type="PROSITE" id="PS51186">
    <property type="entry name" value="GNAT"/>
    <property type="match status" value="1"/>
</dbReference>
<dbReference type="OrthoDB" id="9775595at2"/>
<dbReference type="InterPro" id="IPR050680">
    <property type="entry name" value="YpeA/RimI_acetyltransf"/>
</dbReference>
<proteinExistence type="predicted"/>
<evidence type="ECO:0000313" key="5">
    <source>
        <dbReference type="Proteomes" id="UP000291301"/>
    </source>
</evidence>
<organism evidence="4 5">
    <name type="scientific">Oricola cellulosilytica</name>
    <dbReference type="NCBI Taxonomy" id="1429082"/>
    <lineage>
        <taxon>Bacteria</taxon>
        <taxon>Pseudomonadati</taxon>
        <taxon>Pseudomonadota</taxon>
        <taxon>Alphaproteobacteria</taxon>
        <taxon>Hyphomicrobiales</taxon>
        <taxon>Ahrensiaceae</taxon>
        <taxon>Oricola</taxon>
    </lineage>
</organism>
<evidence type="ECO:0000256" key="1">
    <source>
        <dbReference type="ARBA" id="ARBA00022679"/>
    </source>
</evidence>
<evidence type="ECO:0000313" key="4">
    <source>
        <dbReference type="EMBL" id="TCD13715.1"/>
    </source>
</evidence>
<dbReference type="InterPro" id="IPR000182">
    <property type="entry name" value="GNAT_dom"/>
</dbReference>
<evidence type="ECO:0000256" key="2">
    <source>
        <dbReference type="ARBA" id="ARBA00023315"/>
    </source>
</evidence>
<gene>
    <name evidence="4" type="ORF">E0D97_11430</name>
</gene>
<keyword evidence="1 4" id="KW-0808">Transferase</keyword>
<dbReference type="Proteomes" id="UP000291301">
    <property type="component" value="Unassembled WGS sequence"/>
</dbReference>
<keyword evidence="5" id="KW-1185">Reference proteome</keyword>
<dbReference type="InterPro" id="IPR016181">
    <property type="entry name" value="Acyl_CoA_acyltransferase"/>
</dbReference>
<dbReference type="Gene3D" id="3.40.630.30">
    <property type="match status" value="1"/>
</dbReference>
<dbReference type="GO" id="GO:0016747">
    <property type="term" value="F:acyltransferase activity, transferring groups other than amino-acyl groups"/>
    <property type="evidence" value="ECO:0007669"/>
    <property type="project" value="InterPro"/>
</dbReference>